<dbReference type="InterPro" id="IPR001845">
    <property type="entry name" value="HTH_ArsR_DNA-bd_dom"/>
</dbReference>
<dbReference type="Pfam" id="PF01022">
    <property type="entry name" value="HTH_5"/>
    <property type="match status" value="1"/>
</dbReference>
<gene>
    <name evidence="5" type="ORF">HMPREF7215_0979</name>
</gene>
<dbReference type="PROSITE" id="PS50987">
    <property type="entry name" value="HTH_ARSR_2"/>
    <property type="match status" value="1"/>
</dbReference>
<dbReference type="Proteomes" id="UP000006462">
    <property type="component" value="Unassembled WGS sequence"/>
</dbReference>
<keyword evidence="1" id="KW-0805">Transcription regulation</keyword>
<dbReference type="SMART" id="SM00418">
    <property type="entry name" value="HTH_ARSR"/>
    <property type="match status" value="1"/>
</dbReference>
<organism evidence="5 6">
    <name type="scientific">Pyramidobacter piscolens W5455</name>
    <dbReference type="NCBI Taxonomy" id="352165"/>
    <lineage>
        <taxon>Bacteria</taxon>
        <taxon>Thermotogati</taxon>
        <taxon>Synergistota</taxon>
        <taxon>Synergistia</taxon>
        <taxon>Synergistales</taxon>
        <taxon>Dethiosulfovibrionaceae</taxon>
        <taxon>Pyramidobacter</taxon>
    </lineage>
</organism>
<feature type="domain" description="HTH arsR-type" evidence="4">
    <location>
        <begin position="22"/>
        <end position="116"/>
    </location>
</feature>
<evidence type="ECO:0000256" key="3">
    <source>
        <dbReference type="ARBA" id="ARBA00023163"/>
    </source>
</evidence>
<dbReference type="Gene3D" id="1.10.10.10">
    <property type="entry name" value="Winged helix-like DNA-binding domain superfamily/Winged helix DNA-binding domain"/>
    <property type="match status" value="1"/>
</dbReference>
<evidence type="ECO:0000256" key="2">
    <source>
        <dbReference type="ARBA" id="ARBA00023125"/>
    </source>
</evidence>
<keyword evidence="6" id="KW-1185">Reference proteome</keyword>
<dbReference type="InterPro" id="IPR011991">
    <property type="entry name" value="ArsR-like_HTH"/>
</dbReference>
<dbReference type="InterPro" id="IPR051011">
    <property type="entry name" value="Metal_resp_trans_reg"/>
</dbReference>
<proteinExistence type="predicted"/>
<dbReference type="PRINTS" id="PR00778">
    <property type="entry name" value="HTHARSR"/>
</dbReference>
<dbReference type="InterPro" id="IPR036390">
    <property type="entry name" value="WH_DNA-bd_sf"/>
</dbReference>
<dbReference type="PANTHER" id="PTHR43132">
    <property type="entry name" value="ARSENICAL RESISTANCE OPERON REPRESSOR ARSR-RELATED"/>
    <property type="match status" value="1"/>
</dbReference>
<keyword evidence="2" id="KW-0238">DNA-binding</keyword>
<dbReference type="PANTHER" id="PTHR43132:SF6">
    <property type="entry name" value="HTH-TYPE TRANSCRIPTIONAL REPRESSOR CZRA"/>
    <property type="match status" value="1"/>
</dbReference>
<dbReference type="NCBIfam" id="NF033788">
    <property type="entry name" value="HTH_metalloreg"/>
    <property type="match status" value="1"/>
</dbReference>
<protein>
    <submittedName>
        <fullName evidence="5">Transcriptional regulator, ArsR family</fullName>
    </submittedName>
</protein>
<dbReference type="EMBL" id="ADFP01000124">
    <property type="protein sequence ID" value="EFB89603.1"/>
    <property type="molecule type" value="Genomic_DNA"/>
</dbReference>
<dbReference type="RefSeq" id="WP_009165890.1">
    <property type="nucleotide sequence ID" value="NZ_ADFP01000124.1"/>
</dbReference>
<dbReference type="InterPro" id="IPR036388">
    <property type="entry name" value="WH-like_DNA-bd_sf"/>
</dbReference>
<sequence length="129" mass="14357">MPPVRLPHRHGQPVEEFCAAAPSVRDFQTVADVFRQLGDATRMRVFWLLCHGEECVINISALMEMSSPAVSHHLRSLKSAGLIVSRREGKEVYYKAAASETAALLHRAIEELMSMVCPCAQPRRRDGNG</sequence>
<dbReference type="CDD" id="cd00090">
    <property type="entry name" value="HTH_ARSR"/>
    <property type="match status" value="1"/>
</dbReference>
<dbReference type="SUPFAM" id="SSF46785">
    <property type="entry name" value="Winged helix' DNA-binding domain"/>
    <property type="match status" value="1"/>
</dbReference>
<comment type="caution">
    <text evidence="5">The sequence shown here is derived from an EMBL/GenBank/DDBJ whole genome shotgun (WGS) entry which is preliminary data.</text>
</comment>
<accession>A0ABM9ZRX7</accession>
<evidence type="ECO:0000256" key="1">
    <source>
        <dbReference type="ARBA" id="ARBA00023015"/>
    </source>
</evidence>
<evidence type="ECO:0000313" key="5">
    <source>
        <dbReference type="EMBL" id="EFB89603.1"/>
    </source>
</evidence>
<reference evidence="5 6" key="1">
    <citation type="submission" date="2009-12" db="EMBL/GenBank/DDBJ databases">
        <authorList>
            <person name="Shrivastava S."/>
            <person name="Madupu R."/>
            <person name="Durkin A.S."/>
            <person name="Torralba M."/>
            <person name="Methe B."/>
            <person name="Sutton G.G."/>
            <person name="Strausberg R.L."/>
            <person name="Nelson K.E."/>
        </authorList>
    </citation>
    <scope>NUCLEOTIDE SEQUENCE [LARGE SCALE GENOMIC DNA]</scope>
    <source>
        <strain evidence="5 6">W5455</strain>
    </source>
</reference>
<evidence type="ECO:0000313" key="6">
    <source>
        <dbReference type="Proteomes" id="UP000006462"/>
    </source>
</evidence>
<keyword evidence="3" id="KW-0804">Transcription</keyword>
<evidence type="ECO:0000259" key="4">
    <source>
        <dbReference type="PROSITE" id="PS50987"/>
    </source>
</evidence>
<name>A0ABM9ZRX7_9BACT</name>